<feature type="compositionally biased region" description="Polar residues" evidence="1">
    <location>
        <begin position="69"/>
        <end position="78"/>
    </location>
</feature>
<sequence length="78" mass="8488">MDGGYGYEISSASDDEPMRKLFARESFNPMPQAFLPSRLNNIIRLGTDRQGAGGPSPSPRIPDEGTLRESPTPTTVHV</sequence>
<proteinExistence type="predicted"/>
<keyword evidence="3" id="KW-1185">Reference proteome</keyword>
<evidence type="ECO:0000313" key="2">
    <source>
        <dbReference type="EMBL" id="KAI9169400.1"/>
    </source>
</evidence>
<name>A0AAD5ILH6_ACENE</name>
<dbReference type="AlphaFoldDB" id="A0AAD5ILH6"/>
<reference evidence="2" key="2">
    <citation type="submission" date="2023-02" db="EMBL/GenBank/DDBJ databases">
        <authorList>
            <person name="Swenson N.G."/>
            <person name="Wegrzyn J.L."/>
            <person name="Mcevoy S.L."/>
        </authorList>
    </citation>
    <scope>NUCLEOTIDE SEQUENCE</scope>
    <source>
        <strain evidence="2">91603</strain>
        <tissue evidence="2">Leaf</tissue>
    </source>
</reference>
<protein>
    <submittedName>
        <fullName evidence="2">Uncharacterized protein</fullName>
    </submittedName>
</protein>
<comment type="caution">
    <text evidence="2">The sequence shown here is derived from an EMBL/GenBank/DDBJ whole genome shotgun (WGS) entry which is preliminary data.</text>
</comment>
<reference evidence="2" key="1">
    <citation type="journal article" date="2022" name="Plant J.">
        <title>Strategies of tolerance reflected in two North American maple genomes.</title>
        <authorList>
            <person name="McEvoy S.L."/>
            <person name="Sezen U.U."/>
            <person name="Trouern-Trend A."/>
            <person name="McMahon S.M."/>
            <person name="Schaberg P.G."/>
            <person name="Yang J."/>
            <person name="Wegrzyn J.L."/>
            <person name="Swenson N.G."/>
        </authorList>
    </citation>
    <scope>NUCLEOTIDE SEQUENCE</scope>
    <source>
        <strain evidence="2">91603</strain>
    </source>
</reference>
<dbReference type="EMBL" id="JAJSOW010000104">
    <property type="protein sequence ID" value="KAI9169400.1"/>
    <property type="molecule type" value="Genomic_DNA"/>
</dbReference>
<gene>
    <name evidence="2" type="ORF">LWI28_011827</name>
</gene>
<evidence type="ECO:0000256" key="1">
    <source>
        <dbReference type="SAM" id="MobiDB-lite"/>
    </source>
</evidence>
<organism evidence="2 3">
    <name type="scientific">Acer negundo</name>
    <name type="common">Box elder</name>
    <dbReference type="NCBI Taxonomy" id="4023"/>
    <lineage>
        <taxon>Eukaryota</taxon>
        <taxon>Viridiplantae</taxon>
        <taxon>Streptophyta</taxon>
        <taxon>Embryophyta</taxon>
        <taxon>Tracheophyta</taxon>
        <taxon>Spermatophyta</taxon>
        <taxon>Magnoliopsida</taxon>
        <taxon>eudicotyledons</taxon>
        <taxon>Gunneridae</taxon>
        <taxon>Pentapetalae</taxon>
        <taxon>rosids</taxon>
        <taxon>malvids</taxon>
        <taxon>Sapindales</taxon>
        <taxon>Sapindaceae</taxon>
        <taxon>Hippocastanoideae</taxon>
        <taxon>Acereae</taxon>
        <taxon>Acer</taxon>
    </lineage>
</organism>
<feature type="region of interest" description="Disordered" evidence="1">
    <location>
        <begin position="46"/>
        <end position="78"/>
    </location>
</feature>
<evidence type="ECO:0000313" key="3">
    <source>
        <dbReference type="Proteomes" id="UP001064489"/>
    </source>
</evidence>
<dbReference type="Proteomes" id="UP001064489">
    <property type="component" value="Chromosome 7"/>
</dbReference>
<accession>A0AAD5ILH6</accession>